<organism evidence="3 4">
    <name type="scientific">Pilibacter termitis</name>
    <dbReference type="NCBI Taxonomy" id="263852"/>
    <lineage>
        <taxon>Bacteria</taxon>
        <taxon>Bacillati</taxon>
        <taxon>Bacillota</taxon>
        <taxon>Bacilli</taxon>
        <taxon>Lactobacillales</taxon>
        <taxon>Enterococcaceae</taxon>
        <taxon>Pilibacter</taxon>
    </lineage>
</organism>
<keyword evidence="4" id="KW-1185">Reference proteome</keyword>
<evidence type="ECO:0000256" key="1">
    <source>
        <dbReference type="SAM" id="Coils"/>
    </source>
</evidence>
<protein>
    <submittedName>
        <fullName evidence="3">Uncharacterized protein</fullName>
    </submittedName>
</protein>
<dbReference type="Proteomes" id="UP000190328">
    <property type="component" value="Unassembled WGS sequence"/>
</dbReference>
<reference evidence="3 4" key="1">
    <citation type="submission" date="2017-02" db="EMBL/GenBank/DDBJ databases">
        <authorList>
            <person name="Peterson S.W."/>
        </authorList>
    </citation>
    <scope>NUCLEOTIDE SEQUENCE [LARGE SCALE GENOMIC DNA]</scope>
    <source>
        <strain evidence="3 4">ATCC BAA-1030</strain>
    </source>
</reference>
<evidence type="ECO:0000313" key="3">
    <source>
        <dbReference type="EMBL" id="SJZ45560.1"/>
    </source>
</evidence>
<feature type="region of interest" description="Disordered" evidence="2">
    <location>
        <begin position="70"/>
        <end position="94"/>
    </location>
</feature>
<feature type="coiled-coil region" evidence="1">
    <location>
        <begin position="4"/>
        <end position="45"/>
    </location>
</feature>
<gene>
    <name evidence="3" type="ORF">SAMN02745116_00370</name>
</gene>
<evidence type="ECO:0000256" key="2">
    <source>
        <dbReference type="SAM" id="MobiDB-lite"/>
    </source>
</evidence>
<keyword evidence="1" id="KW-0175">Coiled coil</keyword>
<dbReference type="AlphaFoldDB" id="A0A1T4KT78"/>
<proteinExistence type="predicted"/>
<evidence type="ECO:0000313" key="4">
    <source>
        <dbReference type="Proteomes" id="UP000190328"/>
    </source>
</evidence>
<name>A0A1T4KT78_9ENTE</name>
<dbReference type="EMBL" id="FUXI01000003">
    <property type="protein sequence ID" value="SJZ45560.1"/>
    <property type="molecule type" value="Genomic_DNA"/>
</dbReference>
<dbReference type="RefSeq" id="WP_078806334.1">
    <property type="nucleotide sequence ID" value="NZ_FUXI01000003.1"/>
</dbReference>
<dbReference type="STRING" id="263852.SAMN02745116_00370"/>
<sequence length="94" mass="10863">MDKLKKLQATATRLEKEIEKSKANLSKLQSGIKQKQDELLRVEGEIFATIRVESAMNREELVEYLQSETAEMHSTNEDTSEDRNEHELVETEVI</sequence>
<accession>A0A1T4KT78</accession>